<dbReference type="Proteomes" id="UP000260983">
    <property type="component" value="Unassembled WGS sequence"/>
</dbReference>
<comment type="caution">
    <text evidence="3">The sequence shown here is derived from an EMBL/GenBank/DDBJ whole genome shotgun (WGS) entry which is preliminary data.</text>
</comment>
<dbReference type="Pfam" id="PF14059">
    <property type="entry name" value="DUF4251"/>
    <property type="match status" value="1"/>
</dbReference>
<organism evidence="3 4">
    <name type="scientific">Bacteroides oleiciplenus</name>
    <dbReference type="NCBI Taxonomy" id="626931"/>
    <lineage>
        <taxon>Bacteria</taxon>
        <taxon>Pseudomonadati</taxon>
        <taxon>Bacteroidota</taxon>
        <taxon>Bacteroidia</taxon>
        <taxon>Bacteroidales</taxon>
        <taxon>Bacteroidaceae</taxon>
        <taxon>Bacteroides</taxon>
    </lineage>
</organism>
<dbReference type="AlphaFoldDB" id="A0A3E5B562"/>
<proteinExistence type="predicted"/>
<accession>A0A3E5B562</accession>
<dbReference type="EMBL" id="QSUL01000013">
    <property type="protein sequence ID" value="RGN32718.1"/>
    <property type="molecule type" value="Genomic_DNA"/>
</dbReference>
<name>A0A3E5B562_9BACE</name>
<feature type="compositionally biased region" description="Basic and acidic residues" evidence="1">
    <location>
        <begin position="27"/>
        <end position="45"/>
    </location>
</feature>
<sequence length="192" mass="20785">MKKIIALMMLVFIGASTAMYAQQSSSETRRAERKAQRDAEKAREKREEAQAYANAVQAINNRKFVLEADRITFKRGRSAFVTSNTNFVLLNGEKASVQVAFNGPYAGPNGIGGITVDGRVGEVKTTTDKKGNVSCSFSVVGVGISAQVSIRLTHDTNNASVTINPNFNSNRLSLDGKVIPLSESSVYKGRSF</sequence>
<protein>
    <submittedName>
        <fullName evidence="3">DUF4251 domain-containing protein</fullName>
    </submittedName>
</protein>
<reference evidence="3 4" key="1">
    <citation type="submission" date="2018-08" db="EMBL/GenBank/DDBJ databases">
        <title>A genome reference for cultivated species of the human gut microbiota.</title>
        <authorList>
            <person name="Zou Y."/>
            <person name="Xue W."/>
            <person name="Luo G."/>
        </authorList>
    </citation>
    <scope>NUCLEOTIDE SEQUENCE [LARGE SCALE GENOMIC DNA]</scope>
    <source>
        <strain evidence="3 4">OM05-15BH</strain>
    </source>
</reference>
<evidence type="ECO:0000313" key="4">
    <source>
        <dbReference type="Proteomes" id="UP000260983"/>
    </source>
</evidence>
<gene>
    <name evidence="3" type="ORF">DXB65_18335</name>
</gene>
<feature type="chain" id="PRO_5017544781" evidence="2">
    <location>
        <begin position="22"/>
        <end position="192"/>
    </location>
</feature>
<feature type="signal peptide" evidence="2">
    <location>
        <begin position="1"/>
        <end position="21"/>
    </location>
</feature>
<dbReference type="RefSeq" id="WP_009127620.1">
    <property type="nucleotide sequence ID" value="NZ_CABKRN010000001.1"/>
</dbReference>
<keyword evidence="2" id="KW-0732">Signal</keyword>
<evidence type="ECO:0000256" key="2">
    <source>
        <dbReference type="SAM" id="SignalP"/>
    </source>
</evidence>
<dbReference type="Gene3D" id="2.40.128.410">
    <property type="match status" value="1"/>
</dbReference>
<feature type="region of interest" description="Disordered" evidence="1">
    <location>
        <begin position="23"/>
        <end position="45"/>
    </location>
</feature>
<evidence type="ECO:0000256" key="1">
    <source>
        <dbReference type="SAM" id="MobiDB-lite"/>
    </source>
</evidence>
<evidence type="ECO:0000313" key="3">
    <source>
        <dbReference type="EMBL" id="RGN32718.1"/>
    </source>
</evidence>
<dbReference type="InterPro" id="IPR025347">
    <property type="entry name" value="DUF4251"/>
</dbReference>